<sequence>MLCSQELLDNWIFFVSDVNRANSLCRSIKDWKLWRGNLAILLCSVGLCTIKLYDEASSSFFLLRLSFPFFSEAGLDFCIFFKRERRFCIHDFIDQEFRKVLCKSFFIYRLVKLNQ</sequence>
<name>A0AAU9KCA5_9CILI</name>
<protein>
    <submittedName>
        <fullName evidence="1">Uncharacterized protein</fullName>
    </submittedName>
</protein>
<evidence type="ECO:0000313" key="2">
    <source>
        <dbReference type="Proteomes" id="UP001162131"/>
    </source>
</evidence>
<comment type="caution">
    <text evidence="1">The sequence shown here is derived from an EMBL/GenBank/DDBJ whole genome shotgun (WGS) entry which is preliminary data.</text>
</comment>
<accession>A0AAU9KCA5</accession>
<gene>
    <name evidence="1" type="ORF">BSTOLATCC_MIC62694</name>
</gene>
<dbReference type="Proteomes" id="UP001162131">
    <property type="component" value="Unassembled WGS sequence"/>
</dbReference>
<dbReference type="AlphaFoldDB" id="A0AAU9KCA5"/>
<reference evidence="1" key="1">
    <citation type="submission" date="2021-09" db="EMBL/GenBank/DDBJ databases">
        <authorList>
            <consortium name="AG Swart"/>
            <person name="Singh M."/>
            <person name="Singh A."/>
            <person name="Seah K."/>
            <person name="Emmerich C."/>
        </authorList>
    </citation>
    <scope>NUCLEOTIDE SEQUENCE</scope>
    <source>
        <strain evidence="1">ATCC30299</strain>
    </source>
</reference>
<evidence type="ECO:0000313" key="1">
    <source>
        <dbReference type="EMBL" id="CAG9335116.1"/>
    </source>
</evidence>
<organism evidence="1 2">
    <name type="scientific">Blepharisma stoltei</name>
    <dbReference type="NCBI Taxonomy" id="1481888"/>
    <lineage>
        <taxon>Eukaryota</taxon>
        <taxon>Sar</taxon>
        <taxon>Alveolata</taxon>
        <taxon>Ciliophora</taxon>
        <taxon>Postciliodesmatophora</taxon>
        <taxon>Heterotrichea</taxon>
        <taxon>Heterotrichida</taxon>
        <taxon>Blepharismidae</taxon>
        <taxon>Blepharisma</taxon>
    </lineage>
</organism>
<dbReference type="EMBL" id="CAJZBQ010000060">
    <property type="protein sequence ID" value="CAG9335116.1"/>
    <property type="molecule type" value="Genomic_DNA"/>
</dbReference>
<keyword evidence="2" id="KW-1185">Reference proteome</keyword>
<proteinExistence type="predicted"/>